<dbReference type="InterPro" id="IPR040980">
    <property type="entry name" value="SWI2_SNF2"/>
</dbReference>
<dbReference type="PANTHER" id="PTHR30195:SF15">
    <property type="entry name" value="TYPE I RESTRICTION ENZYME HINDI ENDONUCLEASE SUBUNIT"/>
    <property type="match status" value="1"/>
</dbReference>
<feature type="domain" description="SWI2/SNF2 ATPase" evidence="2">
    <location>
        <begin position="1"/>
        <end position="144"/>
    </location>
</feature>
<dbReference type="InterPro" id="IPR027417">
    <property type="entry name" value="P-loop_NTPase"/>
</dbReference>
<dbReference type="GO" id="GO:0009307">
    <property type="term" value="P:DNA restriction-modification system"/>
    <property type="evidence" value="ECO:0007669"/>
    <property type="project" value="UniProtKB-KW"/>
</dbReference>
<dbReference type="InterPro" id="IPR051268">
    <property type="entry name" value="Type-I_R_enzyme_R_subunit"/>
</dbReference>
<dbReference type="Gene3D" id="3.40.50.300">
    <property type="entry name" value="P-loop containing nucleotide triphosphate hydrolases"/>
    <property type="match status" value="1"/>
</dbReference>
<evidence type="ECO:0000259" key="2">
    <source>
        <dbReference type="Pfam" id="PF18766"/>
    </source>
</evidence>
<reference evidence="3" key="1">
    <citation type="submission" date="2020-12" db="EMBL/GenBank/DDBJ databases">
        <title>Bacterial taxonomy.</title>
        <authorList>
            <person name="Pan X."/>
        </authorList>
    </citation>
    <scope>NUCLEOTIDE SEQUENCE</scope>
    <source>
        <strain evidence="3">B2012</strain>
    </source>
</reference>
<dbReference type="Pfam" id="PF18766">
    <property type="entry name" value="SWI2_SNF2"/>
    <property type="match status" value="1"/>
</dbReference>
<organism evidence="3 4">
    <name type="scientific">Acuticoccus mangrovi</name>
    <dbReference type="NCBI Taxonomy" id="2796142"/>
    <lineage>
        <taxon>Bacteria</taxon>
        <taxon>Pseudomonadati</taxon>
        <taxon>Pseudomonadota</taxon>
        <taxon>Alphaproteobacteria</taxon>
        <taxon>Hyphomicrobiales</taxon>
        <taxon>Amorphaceae</taxon>
        <taxon>Acuticoccus</taxon>
    </lineage>
</organism>
<evidence type="ECO:0000256" key="1">
    <source>
        <dbReference type="ARBA" id="ARBA00022747"/>
    </source>
</evidence>
<dbReference type="PANTHER" id="PTHR30195">
    <property type="entry name" value="TYPE I SITE-SPECIFIC DEOXYRIBONUCLEASE PROTEIN SUBUNIT M AND R"/>
    <property type="match status" value="1"/>
</dbReference>
<dbReference type="AlphaFoldDB" id="A0A934MGS2"/>
<comment type="caution">
    <text evidence="3">The sequence shown here is derived from an EMBL/GenBank/DDBJ whole genome shotgun (WGS) entry which is preliminary data.</text>
</comment>
<dbReference type="EMBL" id="JAEKJA010000003">
    <property type="protein sequence ID" value="MBJ3775301.1"/>
    <property type="molecule type" value="Genomic_DNA"/>
</dbReference>
<keyword evidence="4" id="KW-1185">Reference proteome</keyword>
<keyword evidence="1" id="KW-0680">Restriction system</keyword>
<protein>
    <recommendedName>
        <fullName evidence="2">SWI2/SNF2 ATPase domain-containing protein</fullName>
    </recommendedName>
</protein>
<name>A0A934MGS2_9HYPH</name>
<gene>
    <name evidence="3" type="ORF">JCR33_06365</name>
</gene>
<dbReference type="Proteomes" id="UP000609531">
    <property type="component" value="Unassembled WGS sequence"/>
</dbReference>
<sequence>MVLLTDRNDLDDELFATVARCAALFGETPEQAEDVAHLKSLLARKIGGLVFTTPQKFKPEKGETEFSILTERSDVIVFVDEAHRPQYGFAAKMDGAGVMRYGFTHPLRRVLPNAAVVGFAGTLVELVNTNACAIFGDKIDAYDIA</sequence>
<proteinExistence type="predicted"/>
<evidence type="ECO:0000313" key="3">
    <source>
        <dbReference type="EMBL" id="MBJ3775301.1"/>
    </source>
</evidence>
<evidence type="ECO:0000313" key="4">
    <source>
        <dbReference type="Proteomes" id="UP000609531"/>
    </source>
</evidence>
<accession>A0A934MGS2</accession>